<proteinExistence type="inferred from homology"/>
<dbReference type="InterPro" id="IPR004345">
    <property type="entry name" value="TB2_DP1_HVA22"/>
</dbReference>
<comment type="subcellular location">
    <subcellularLocation>
        <location evidence="1 6">Membrane</location>
        <topology evidence="1 6">Multi-pass membrane protein</topology>
    </subcellularLocation>
</comment>
<dbReference type="PANTHER" id="PTHR12300:SF161">
    <property type="entry name" value="RECEPTOR EXPRESSION-ENHANCING PROTEIN"/>
    <property type="match status" value="1"/>
</dbReference>
<evidence type="ECO:0000256" key="3">
    <source>
        <dbReference type="ARBA" id="ARBA00022692"/>
    </source>
</evidence>
<evidence type="ECO:0000256" key="4">
    <source>
        <dbReference type="ARBA" id="ARBA00022989"/>
    </source>
</evidence>
<accession>A0AAV9IQP9</accession>
<organism evidence="7 8">
    <name type="scientific">Cyanidium caldarium</name>
    <name type="common">Red alga</name>
    <dbReference type="NCBI Taxonomy" id="2771"/>
    <lineage>
        <taxon>Eukaryota</taxon>
        <taxon>Rhodophyta</taxon>
        <taxon>Bangiophyceae</taxon>
        <taxon>Cyanidiales</taxon>
        <taxon>Cyanidiaceae</taxon>
        <taxon>Cyanidium</taxon>
    </lineage>
</organism>
<dbReference type="AlphaFoldDB" id="A0AAV9IQP9"/>
<evidence type="ECO:0000313" key="8">
    <source>
        <dbReference type="Proteomes" id="UP001301350"/>
    </source>
</evidence>
<evidence type="ECO:0000256" key="1">
    <source>
        <dbReference type="ARBA" id="ARBA00004141"/>
    </source>
</evidence>
<name>A0AAV9IQP9_CYACA</name>
<dbReference type="Proteomes" id="UP001301350">
    <property type="component" value="Unassembled WGS sequence"/>
</dbReference>
<keyword evidence="8" id="KW-1185">Reference proteome</keyword>
<keyword evidence="4" id="KW-1133">Transmembrane helix</keyword>
<reference evidence="7 8" key="1">
    <citation type="submission" date="2022-07" db="EMBL/GenBank/DDBJ databases">
        <title>Genome-wide signatures of adaptation to extreme environments.</title>
        <authorList>
            <person name="Cho C.H."/>
            <person name="Yoon H.S."/>
        </authorList>
    </citation>
    <scope>NUCLEOTIDE SEQUENCE [LARGE SCALE GENOMIC DNA]</scope>
    <source>
        <strain evidence="7 8">DBV 063 E5</strain>
    </source>
</reference>
<evidence type="ECO:0000313" key="7">
    <source>
        <dbReference type="EMBL" id="KAK4534415.1"/>
    </source>
</evidence>
<dbReference type="GO" id="GO:0016020">
    <property type="term" value="C:membrane"/>
    <property type="evidence" value="ECO:0007669"/>
    <property type="project" value="UniProtKB-SubCell"/>
</dbReference>
<evidence type="ECO:0000256" key="6">
    <source>
        <dbReference type="RuleBase" id="RU362006"/>
    </source>
</evidence>
<evidence type="ECO:0008006" key="9">
    <source>
        <dbReference type="Google" id="ProtNLM"/>
    </source>
</evidence>
<evidence type="ECO:0000256" key="5">
    <source>
        <dbReference type="ARBA" id="ARBA00023136"/>
    </source>
</evidence>
<keyword evidence="3" id="KW-0812">Transmembrane</keyword>
<gene>
    <name evidence="7" type="ORF">CDCA_CDCA01G0440</name>
</gene>
<sequence length="187" mass="21046">MLGAFLSTALCTLFGYLYPAYATYKALKRSETAEIKQWLMYWVVHAGFSVAEAVGDWVASGFPFYHEAKVAFLLWLVLPHTRGATVLYQAYVQQYLTRYETDIDRAAEDTRQRVQQAAGDTVRRYASKPWPASVGALAQWLDAWERVGTAEEHDAQVRARRFPRSSNRATAFGRSTLGSPRAVQSVA</sequence>
<dbReference type="PANTHER" id="PTHR12300">
    <property type="entry name" value="HVA22-LIKE PROTEINS"/>
    <property type="match status" value="1"/>
</dbReference>
<dbReference type="Pfam" id="PF03134">
    <property type="entry name" value="TB2_DP1_HVA22"/>
    <property type="match status" value="1"/>
</dbReference>
<evidence type="ECO:0000256" key="2">
    <source>
        <dbReference type="ARBA" id="ARBA00008573"/>
    </source>
</evidence>
<protein>
    <recommendedName>
        <fullName evidence="9">HVA22-like protein</fullName>
    </recommendedName>
</protein>
<dbReference type="EMBL" id="JANCYW010000001">
    <property type="protein sequence ID" value="KAK4534415.1"/>
    <property type="molecule type" value="Genomic_DNA"/>
</dbReference>
<comment type="similarity">
    <text evidence="2 6">Belongs to the DP1 family.</text>
</comment>
<comment type="caution">
    <text evidence="7">The sequence shown here is derived from an EMBL/GenBank/DDBJ whole genome shotgun (WGS) entry which is preliminary data.</text>
</comment>
<keyword evidence="5" id="KW-0472">Membrane</keyword>